<evidence type="ECO:0000313" key="2">
    <source>
        <dbReference type="EMBL" id="CAH8384734.1"/>
    </source>
</evidence>
<dbReference type="PANTHER" id="PTHR34799">
    <property type="entry name" value="OS07G0656300 PROTEIN"/>
    <property type="match status" value="1"/>
</dbReference>
<gene>
    <name evidence="2" type="ORF">ERUC_LOCUS37217</name>
</gene>
<feature type="domain" description="HTH three-helical bundle" evidence="1">
    <location>
        <begin position="190"/>
        <end position="231"/>
    </location>
</feature>
<protein>
    <recommendedName>
        <fullName evidence="1">HTH three-helical bundle domain-containing protein</fullName>
    </recommendedName>
</protein>
<dbReference type="InterPro" id="IPR057523">
    <property type="entry name" value="HTH_74"/>
</dbReference>
<accession>A0ABC8LMT5</accession>
<name>A0ABC8LMT5_ERUVS</name>
<reference evidence="2 3" key="1">
    <citation type="submission" date="2022-03" db="EMBL/GenBank/DDBJ databases">
        <authorList>
            <person name="Macdonald S."/>
            <person name="Ahmed S."/>
            <person name="Newling K."/>
        </authorList>
    </citation>
    <scope>NUCLEOTIDE SEQUENCE [LARGE SCALE GENOMIC DNA]</scope>
</reference>
<dbReference type="Proteomes" id="UP001642260">
    <property type="component" value="Unassembled WGS sequence"/>
</dbReference>
<evidence type="ECO:0000313" key="3">
    <source>
        <dbReference type="Proteomes" id="UP001642260"/>
    </source>
</evidence>
<proteinExistence type="predicted"/>
<comment type="caution">
    <text evidence="2">The sequence shown here is derived from an EMBL/GenBank/DDBJ whole genome shotgun (WGS) entry which is preliminary data.</text>
</comment>
<evidence type="ECO:0000259" key="1">
    <source>
        <dbReference type="Pfam" id="PF25370"/>
    </source>
</evidence>
<dbReference type="Pfam" id="PF25370">
    <property type="entry name" value="HTH_74"/>
    <property type="match status" value="1"/>
</dbReference>
<organism evidence="2 3">
    <name type="scientific">Eruca vesicaria subsp. sativa</name>
    <name type="common">Garden rocket</name>
    <name type="synonym">Eruca sativa</name>
    <dbReference type="NCBI Taxonomy" id="29727"/>
    <lineage>
        <taxon>Eukaryota</taxon>
        <taxon>Viridiplantae</taxon>
        <taxon>Streptophyta</taxon>
        <taxon>Embryophyta</taxon>
        <taxon>Tracheophyta</taxon>
        <taxon>Spermatophyta</taxon>
        <taxon>Magnoliopsida</taxon>
        <taxon>eudicotyledons</taxon>
        <taxon>Gunneridae</taxon>
        <taxon>Pentapetalae</taxon>
        <taxon>rosids</taxon>
        <taxon>malvids</taxon>
        <taxon>Brassicales</taxon>
        <taxon>Brassicaceae</taxon>
        <taxon>Brassiceae</taxon>
        <taxon>Eruca</taxon>
    </lineage>
</organism>
<dbReference type="EMBL" id="CAKOAT010630709">
    <property type="protein sequence ID" value="CAH8384734.1"/>
    <property type="molecule type" value="Genomic_DNA"/>
</dbReference>
<sequence>MTEFPSTTEITVASSLLLLSYAPVFISPTRSHLTTNSFQNFQANYEKSRSRSVKISIVVVCDYRSRSVEESSWCEEGSLILGSNGSGSCGSALSSDRNNLGFEFSYAGDRFSLTNLKIARKRRSQVIWGSVCDLSTFSVDSKEESSCLSTGSSEVSTFASRMNLRKQRSYEKVRVEVKKKKENKNESSRSSSIRRRAKEILEFLSTGSSSSELQIRQVLGNTPDTSKALRMLLQMEEVKRYGTGGRHDPYIYKIA</sequence>
<keyword evidence="3" id="KW-1185">Reference proteome</keyword>
<dbReference type="PANTHER" id="PTHR34799:SF2">
    <property type="entry name" value="OS07G0656300 PROTEIN"/>
    <property type="match status" value="1"/>
</dbReference>
<dbReference type="AlphaFoldDB" id="A0ABC8LMT5"/>